<dbReference type="OrthoDB" id="6208912at2"/>
<dbReference type="EMBL" id="QRHA01000001">
    <property type="protein sequence ID" value="RDV29344.1"/>
    <property type="molecule type" value="Genomic_DNA"/>
</dbReference>
<dbReference type="AlphaFoldDB" id="A0A3D8MFQ8"/>
<evidence type="ECO:0000256" key="1">
    <source>
        <dbReference type="SAM" id="MobiDB-lite"/>
    </source>
</evidence>
<protein>
    <submittedName>
        <fullName evidence="3">PilZ domain-containing protein</fullName>
    </submittedName>
</protein>
<sequence length="839" mass="97030">MSHDLQQYAAIIEKLKSVVKEPEFDQVLTQLTTDLPREKRFLIKMELKRLARPCMRSVDLRGQVDGDCQLYEHQGIRHYLDAVALEVFEQQIRLFGYYCFGVYEAMQHTENNFRVMRDKALETEETKNPDRTAATLERYDVPQLNMLDYATRQHERMNFAVSIEVVSEGGVKVRGNTVDISTSGLRIKTGQHHLFQPGEHVQILFRGLEDEFSLDKKNGIVYQVIKIIPGEDVQYLQLKRATEFANGPFDRFLENFIHGNKRRYKVNISNTIEAIVNKSMEQCFSPLSPELPVFIDDTDGTLSPRFAMYNTVNRDILSYWSDETEELRLGYLLNPNRLLWLKKRPEGQRQTFVYCFSHLQNEKTYFYSATSEELIQKDILKKVFLGFGSRKASWRVFKLSMTEMQPEQAHSPLSIPDSVGNKIKRQNSPPSPRLMSRLKNLGLIVHICDVTSEEGQERYSENKFNRSSLSHLRLFGHPRNRPPVKIETFRYKFEDQRLETRYLLRSKITLEALESGQKLGGISEDISISGLRIELNGEYRGDIDSQVAIGFPALQAMTQQHQIMDMQYQVVHYNRDKNILHLKAVPGNAGQSARHFFETLIKQNRGALKPYPDEEEIPGMGHALRCINARNTPSVAFAMSKSGRHYEPQGGIVGQHETRLRRLLSHFSEPGRMNLEFMYRDRNLDAPFIQQGVKQVRTEHQVVRREVFIAFDPSQKESRLAIMPRFTQRFLSDDLKQNFIREALHRGNFVALHVVLATTGKPDLEMLLTEINYVSVYAIHRAKELEEKLWSIAACAHLVDITDEVLMRYRYDSQTIQRNRKLAGTSDTEILPQITGADA</sequence>
<dbReference type="GO" id="GO:0035438">
    <property type="term" value="F:cyclic-di-GMP binding"/>
    <property type="evidence" value="ECO:0007669"/>
    <property type="project" value="InterPro"/>
</dbReference>
<gene>
    <name evidence="3" type="ORF">DXV75_02540</name>
</gene>
<feature type="domain" description="PilZ" evidence="2">
    <location>
        <begin position="496"/>
        <end position="578"/>
    </location>
</feature>
<dbReference type="Proteomes" id="UP000256561">
    <property type="component" value="Unassembled WGS sequence"/>
</dbReference>
<accession>A0A3D8MFQ8</accession>
<dbReference type="Gene3D" id="2.40.10.220">
    <property type="entry name" value="predicted glycosyltransferase like domains"/>
    <property type="match status" value="1"/>
</dbReference>
<proteinExistence type="predicted"/>
<feature type="region of interest" description="Disordered" evidence="1">
    <location>
        <begin position="408"/>
        <end position="431"/>
    </location>
</feature>
<reference evidence="4" key="1">
    <citation type="submission" date="2018-08" db="EMBL/GenBank/DDBJ databases">
        <authorList>
            <person name="Zhang J."/>
            <person name="Du Z.-J."/>
        </authorList>
    </citation>
    <scope>NUCLEOTIDE SEQUENCE [LARGE SCALE GENOMIC DNA]</scope>
    <source>
        <strain evidence="4">KCTC 52655</strain>
    </source>
</reference>
<comment type="caution">
    <text evidence="3">The sequence shown here is derived from an EMBL/GenBank/DDBJ whole genome shotgun (WGS) entry which is preliminary data.</text>
</comment>
<dbReference type="InterPro" id="IPR009875">
    <property type="entry name" value="PilZ_domain"/>
</dbReference>
<dbReference type="SUPFAM" id="SSF141371">
    <property type="entry name" value="PilZ domain-like"/>
    <property type="match status" value="1"/>
</dbReference>
<feature type="domain" description="PilZ" evidence="2">
    <location>
        <begin position="151"/>
        <end position="230"/>
    </location>
</feature>
<name>A0A3D8MFQ8_9ALTE</name>
<dbReference type="Pfam" id="PF07238">
    <property type="entry name" value="PilZ"/>
    <property type="match status" value="2"/>
</dbReference>
<evidence type="ECO:0000313" key="3">
    <source>
        <dbReference type="EMBL" id="RDV29344.1"/>
    </source>
</evidence>
<evidence type="ECO:0000259" key="2">
    <source>
        <dbReference type="Pfam" id="PF07238"/>
    </source>
</evidence>
<evidence type="ECO:0000313" key="4">
    <source>
        <dbReference type="Proteomes" id="UP000256561"/>
    </source>
</evidence>
<keyword evidence="4" id="KW-1185">Reference proteome</keyword>
<organism evidence="3 4">
    <name type="scientific">Alteromonas aestuariivivens</name>
    <dbReference type="NCBI Taxonomy" id="1938339"/>
    <lineage>
        <taxon>Bacteria</taxon>
        <taxon>Pseudomonadati</taxon>
        <taxon>Pseudomonadota</taxon>
        <taxon>Gammaproteobacteria</taxon>
        <taxon>Alteromonadales</taxon>
        <taxon>Alteromonadaceae</taxon>
        <taxon>Alteromonas/Salinimonas group</taxon>
        <taxon>Alteromonas</taxon>
    </lineage>
</organism>